<gene>
    <name evidence="3" type="ORF">QJ036_03835</name>
</gene>
<keyword evidence="4" id="KW-1185">Reference proteome</keyword>
<proteinExistence type="predicted"/>
<feature type="domain" description="VanZ-like" evidence="2">
    <location>
        <begin position="14"/>
        <end position="130"/>
    </location>
</feature>
<sequence>MKQNRDMRGRRRIFLALSLLWMGLIFYFSAQTGGESGALSGPLDGLFGLPEWIWRKGAHMMEYAVLGAFFLGFFGTIFAGIRKGCLAAWGCALVYAAFDELHQLFVAGREAALKDVCIDGAGALFGILAVCGVGYLYKEAVNRKKGRTAPAVRLEGEKHETLGR</sequence>
<comment type="caution">
    <text evidence="3">The sequence shown here is derived from an EMBL/GenBank/DDBJ whole genome shotgun (WGS) entry which is preliminary data.</text>
</comment>
<keyword evidence="1" id="KW-0812">Transmembrane</keyword>
<dbReference type="Proteomes" id="UP001300383">
    <property type="component" value="Unassembled WGS sequence"/>
</dbReference>
<feature type="transmembrane region" description="Helical" evidence="1">
    <location>
        <begin position="86"/>
        <end position="106"/>
    </location>
</feature>
<evidence type="ECO:0000259" key="2">
    <source>
        <dbReference type="Pfam" id="PF04892"/>
    </source>
</evidence>
<dbReference type="InterPro" id="IPR006976">
    <property type="entry name" value="VanZ-like"/>
</dbReference>
<dbReference type="RefSeq" id="WP_283230116.1">
    <property type="nucleotide sequence ID" value="NZ_JASGBQ010000003.1"/>
</dbReference>
<feature type="transmembrane region" description="Helical" evidence="1">
    <location>
        <begin position="58"/>
        <end position="79"/>
    </location>
</feature>
<accession>A0AAP4BC05</accession>
<feature type="transmembrane region" description="Helical" evidence="1">
    <location>
        <begin position="118"/>
        <end position="137"/>
    </location>
</feature>
<keyword evidence="1" id="KW-0472">Membrane</keyword>
<dbReference type="NCBIfam" id="NF037970">
    <property type="entry name" value="vanZ_1"/>
    <property type="match status" value="1"/>
</dbReference>
<evidence type="ECO:0000313" key="4">
    <source>
        <dbReference type="Proteomes" id="UP001300383"/>
    </source>
</evidence>
<evidence type="ECO:0000313" key="3">
    <source>
        <dbReference type="EMBL" id="MDI9241609.1"/>
    </source>
</evidence>
<name>A0AAP4BC05_9FIRM</name>
<keyword evidence="1" id="KW-1133">Transmembrane helix</keyword>
<dbReference type="EMBL" id="JASGBQ010000003">
    <property type="protein sequence ID" value="MDI9241609.1"/>
    <property type="molecule type" value="Genomic_DNA"/>
</dbReference>
<protein>
    <submittedName>
        <fullName evidence="3">VanZ family protein</fullName>
    </submittedName>
</protein>
<reference evidence="3 4" key="1">
    <citation type="submission" date="2023-05" db="EMBL/GenBank/DDBJ databases">
        <title>[ruminococcus] sp. nov., isolated from a pig farm feces dump.</title>
        <authorList>
            <person name="Chang Y.-H."/>
        </authorList>
    </citation>
    <scope>NUCLEOTIDE SEQUENCE [LARGE SCALE GENOMIC DNA]</scope>
    <source>
        <strain evidence="3 4">YH-rum2234</strain>
    </source>
</reference>
<evidence type="ECO:0000256" key="1">
    <source>
        <dbReference type="SAM" id="Phobius"/>
    </source>
</evidence>
<organism evidence="3 4">
    <name type="scientific">Fusibacillus kribbianus</name>
    <dbReference type="NCBI Taxonomy" id="3044208"/>
    <lineage>
        <taxon>Bacteria</taxon>
        <taxon>Bacillati</taxon>
        <taxon>Bacillota</taxon>
        <taxon>Clostridia</taxon>
        <taxon>Lachnospirales</taxon>
        <taxon>Lachnospiraceae</taxon>
        <taxon>Fusibacillus</taxon>
    </lineage>
</organism>
<dbReference type="AlphaFoldDB" id="A0AAP4BC05"/>
<dbReference type="Pfam" id="PF04892">
    <property type="entry name" value="VanZ"/>
    <property type="match status" value="1"/>
</dbReference>